<sequence>MTLLHDTRATIMLRSTNPTYKELARTLRSTNKSTTIRRP</sequence>
<geneLocation type="mitochondrion" evidence="1"/>
<dbReference type="AlphaFoldDB" id="A0A101LVA7"/>
<name>A0A101LVA7_PICGL</name>
<dbReference type="EMBL" id="LKAM01000014">
    <property type="protein sequence ID" value="KUM46017.1"/>
    <property type="molecule type" value="Genomic_DNA"/>
</dbReference>
<proteinExistence type="predicted"/>
<reference evidence="1" key="1">
    <citation type="journal article" date="2015" name="Genome Biol. Evol.">
        <title>Organellar Genomes of White Spruce (Picea glauca): Assembly and Annotation.</title>
        <authorList>
            <person name="Jackman S.D."/>
            <person name="Warren R.L."/>
            <person name="Gibb E.A."/>
            <person name="Vandervalk B.P."/>
            <person name="Mohamadi H."/>
            <person name="Chu J."/>
            <person name="Raymond A."/>
            <person name="Pleasance S."/>
            <person name="Coope R."/>
            <person name="Wildung M.R."/>
            <person name="Ritland C.E."/>
            <person name="Bousquet J."/>
            <person name="Jones S.J."/>
            <person name="Bohlmann J."/>
            <person name="Birol I."/>
        </authorList>
    </citation>
    <scope>NUCLEOTIDE SEQUENCE [LARGE SCALE GENOMIC DNA]</scope>
    <source>
        <tissue evidence="1">Flushing bud</tissue>
    </source>
</reference>
<accession>A0A101LVA7</accession>
<keyword evidence="1" id="KW-0496">Mitochondrion</keyword>
<protein>
    <submittedName>
        <fullName evidence="1">Uncharacterized protein</fullName>
    </submittedName>
</protein>
<organism evidence="1">
    <name type="scientific">Picea glauca</name>
    <name type="common">White spruce</name>
    <name type="synonym">Pinus glauca</name>
    <dbReference type="NCBI Taxonomy" id="3330"/>
    <lineage>
        <taxon>Eukaryota</taxon>
        <taxon>Viridiplantae</taxon>
        <taxon>Streptophyta</taxon>
        <taxon>Embryophyta</taxon>
        <taxon>Tracheophyta</taxon>
        <taxon>Spermatophyta</taxon>
        <taxon>Pinopsida</taxon>
        <taxon>Pinidae</taxon>
        <taxon>Conifers I</taxon>
        <taxon>Pinales</taxon>
        <taxon>Pinaceae</taxon>
        <taxon>Picea</taxon>
    </lineage>
</organism>
<evidence type="ECO:0000313" key="1">
    <source>
        <dbReference type="EMBL" id="KUM46017.1"/>
    </source>
</evidence>
<gene>
    <name evidence="1" type="ORF">ABT39_MTgene2120</name>
</gene>
<comment type="caution">
    <text evidence="1">The sequence shown here is derived from an EMBL/GenBank/DDBJ whole genome shotgun (WGS) entry which is preliminary data.</text>
</comment>